<dbReference type="Gene3D" id="1.10.10.1320">
    <property type="entry name" value="Anti-sigma factor, zinc-finger domain"/>
    <property type="match status" value="1"/>
</dbReference>
<dbReference type="AlphaFoldDB" id="A0A7W1X9N8"/>
<comment type="caution">
    <text evidence="2">The sequence shown here is derived from an EMBL/GenBank/DDBJ whole genome shotgun (WGS) entry which is preliminary data.</text>
</comment>
<dbReference type="Proteomes" id="UP000530514">
    <property type="component" value="Unassembled WGS sequence"/>
</dbReference>
<dbReference type="InterPro" id="IPR041916">
    <property type="entry name" value="Anti_sigma_zinc_sf"/>
</dbReference>
<accession>A0A7W1X9N8</accession>
<dbReference type="OrthoDB" id="2381690at2"/>
<gene>
    <name evidence="2" type="ORF">H1164_07090</name>
</gene>
<evidence type="ECO:0000313" key="2">
    <source>
        <dbReference type="EMBL" id="MBA4542665.1"/>
    </source>
</evidence>
<keyword evidence="3" id="KW-1185">Reference proteome</keyword>
<dbReference type="EMBL" id="JACEIP010000008">
    <property type="protein sequence ID" value="MBA4542665.1"/>
    <property type="molecule type" value="Genomic_DNA"/>
</dbReference>
<sequence>MADEKVMEWIQRDLDGDLTAAEKKMLEKQLEQSPQCRATAEEMQWLSGELSLLPKVEPPHSVVDAVLEAIEDDKKKTKPQTVIKPRYNWLRLGRMAAALVLFLFIGLFYLSKWGGIPINTASKIADPVPPEHTDGSKDRAAKFELENIQEVWSPDRQYCAIWQGNHLIVRKADGSVQYRSRIFRKVDGSPSVVWQNKQRVRLILPSADGKDDQTVMIDVKEKKEIN</sequence>
<keyword evidence="1" id="KW-0472">Membrane</keyword>
<name>A0A7W1X9N8_9BACL</name>
<reference evidence="2 3" key="1">
    <citation type="submission" date="2020-07" db="EMBL/GenBank/DDBJ databases">
        <authorList>
            <person name="Feng H."/>
        </authorList>
    </citation>
    <scope>NUCLEOTIDE SEQUENCE [LARGE SCALE GENOMIC DNA]</scope>
    <source>
        <strain evidence="3">s-11</strain>
    </source>
</reference>
<feature type="transmembrane region" description="Helical" evidence="1">
    <location>
        <begin position="92"/>
        <end position="110"/>
    </location>
</feature>
<proteinExistence type="predicted"/>
<evidence type="ECO:0000256" key="1">
    <source>
        <dbReference type="SAM" id="Phobius"/>
    </source>
</evidence>
<keyword evidence="1" id="KW-1133">Transmembrane helix</keyword>
<dbReference type="RefSeq" id="WP_033101760.1">
    <property type="nucleotide sequence ID" value="NZ_JACEIP010000008.1"/>
</dbReference>
<keyword evidence="1" id="KW-0812">Transmembrane</keyword>
<evidence type="ECO:0000313" key="3">
    <source>
        <dbReference type="Proteomes" id="UP000530514"/>
    </source>
</evidence>
<protein>
    <submittedName>
        <fullName evidence="2">Zf-HC2 domain-containing protein</fullName>
    </submittedName>
</protein>
<organism evidence="2 3">
    <name type="scientific">Thermoactinomyces daqus</name>
    <dbReference type="NCBI Taxonomy" id="1329516"/>
    <lineage>
        <taxon>Bacteria</taxon>
        <taxon>Bacillati</taxon>
        <taxon>Bacillota</taxon>
        <taxon>Bacilli</taxon>
        <taxon>Bacillales</taxon>
        <taxon>Thermoactinomycetaceae</taxon>
        <taxon>Thermoactinomyces</taxon>
    </lineage>
</organism>